<evidence type="ECO:0000313" key="4">
    <source>
        <dbReference type="Proteomes" id="UP000054683"/>
    </source>
</evidence>
<dbReference type="InterPro" id="IPR053147">
    <property type="entry name" value="Hsp_HslJ-like"/>
</dbReference>
<dbReference type="InterPro" id="IPR038670">
    <property type="entry name" value="HslJ-like_sf"/>
</dbReference>
<evidence type="ECO:0000313" key="3">
    <source>
        <dbReference type="EMBL" id="SAL74588.1"/>
    </source>
</evidence>
<sequence>MSMQPSRSQPARVSARSRVHAAFPRSRSSFTAMMSIAAVVFGAALAGCAMPTHPDSAAPPTDPYNPAATQLLDDTQWKLTSWTNADGKTRPVPSSPAGSAGGSAGASAGGAPITLNFSTQGGQRKTNGFSGCNRFTGTYDLIDGKLSFGPLASTRMACAPGPGSALEQPFLQGLADIGKTGVQMRPPQQLQITLKNGDVLTFTQAAQP</sequence>
<dbReference type="InterPro" id="IPR005184">
    <property type="entry name" value="DUF306_Meta_HslJ"/>
</dbReference>
<dbReference type="Proteomes" id="UP000054683">
    <property type="component" value="Unassembled WGS sequence"/>
</dbReference>
<reference evidence="3 4" key="1">
    <citation type="submission" date="2016-01" db="EMBL/GenBank/DDBJ databases">
        <authorList>
            <person name="Oliw E.H."/>
        </authorList>
    </citation>
    <scope>NUCLEOTIDE SEQUENCE [LARGE SCALE GENOMIC DNA]</scope>
    <source>
        <strain evidence="3">LMG 27134</strain>
    </source>
</reference>
<dbReference type="Gene3D" id="2.40.128.270">
    <property type="match status" value="1"/>
</dbReference>
<dbReference type="AlphaFoldDB" id="A0A158K0G9"/>
<organism evidence="3 4">
    <name type="scientific">Caballeronia udeis</name>
    <dbReference type="NCBI Taxonomy" id="1232866"/>
    <lineage>
        <taxon>Bacteria</taxon>
        <taxon>Pseudomonadati</taxon>
        <taxon>Pseudomonadota</taxon>
        <taxon>Betaproteobacteria</taxon>
        <taxon>Burkholderiales</taxon>
        <taxon>Burkholderiaceae</taxon>
        <taxon>Caballeronia</taxon>
    </lineage>
</organism>
<gene>
    <name evidence="3" type="ORF">AWB69_09217</name>
</gene>
<evidence type="ECO:0000256" key="1">
    <source>
        <dbReference type="SAM" id="MobiDB-lite"/>
    </source>
</evidence>
<evidence type="ECO:0000259" key="2">
    <source>
        <dbReference type="Pfam" id="PF03724"/>
    </source>
</evidence>
<feature type="domain" description="DUF306" evidence="2">
    <location>
        <begin position="70"/>
        <end position="202"/>
    </location>
</feature>
<protein>
    <submittedName>
        <fullName evidence="3">Lipoprotein</fullName>
    </submittedName>
</protein>
<dbReference type="EMBL" id="FCOK02000162">
    <property type="protein sequence ID" value="SAL74588.1"/>
    <property type="molecule type" value="Genomic_DNA"/>
</dbReference>
<dbReference type="PANTHER" id="PTHR35535">
    <property type="entry name" value="HEAT SHOCK PROTEIN HSLJ"/>
    <property type="match status" value="1"/>
</dbReference>
<dbReference type="Pfam" id="PF03724">
    <property type="entry name" value="META"/>
    <property type="match status" value="1"/>
</dbReference>
<feature type="region of interest" description="Disordered" evidence="1">
    <location>
        <begin position="83"/>
        <end position="107"/>
    </location>
</feature>
<keyword evidence="3" id="KW-0449">Lipoprotein</keyword>
<name>A0A158K0G9_9BURK</name>
<dbReference type="PANTHER" id="PTHR35535:SF2">
    <property type="entry name" value="DUF306 DOMAIN-CONTAINING PROTEIN"/>
    <property type="match status" value="1"/>
</dbReference>
<proteinExistence type="predicted"/>
<accession>A0A158K0G9</accession>